<organism evidence="12 13">
    <name type="scientific">Thermomicrobium roseum (strain ATCC 27502 / DSM 5159 / P-2)</name>
    <dbReference type="NCBI Taxonomy" id="309801"/>
    <lineage>
        <taxon>Bacteria</taxon>
        <taxon>Pseudomonadati</taxon>
        <taxon>Thermomicrobiota</taxon>
        <taxon>Thermomicrobia</taxon>
        <taxon>Thermomicrobiales</taxon>
        <taxon>Thermomicrobiaceae</taxon>
        <taxon>Thermomicrobium</taxon>
    </lineage>
</organism>
<evidence type="ECO:0000256" key="6">
    <source>
        <dbReference type="ARBA" id="ARBA00023316"/>
    </source>
</evidence>
<feature type="compositionally biased region" description="Pro residues" evidence="10">
    <location>
        <begin position="47"/>
        <end position="65"/>
    </location>
</feature>
<dbReference type="Proteomes" id="UP000000447">
    <property type="component" value="Plasmid unnamed"/>
</dbReference>
<dbReference type="SUPFAM" id="SSF56601">
    <property type="entry name" value="beta-lactamase/transpeptidase-like"/>
    <property type="match status" value="1"/>
</dbReference>
<keyword evidence="6" id="KW-0961">Cell wall biogenesis/degradation</keyword>
<dbReference type="PANTHER" id="PTHR21581:SF33">
    <property type="entry name" value="D-ALANYL-D-ALANINE CARBOXYPEPTIDASE DACB"/>
    <property type="match status" value="1"/>
</dbReference>
<proteinExistence type="inferred from homology"/>
<keyword evidence="4" id="KW-0133">Cell shape</keyword>
<evidence type="ECO:0000313" key="12">
    <source>
        <dbReference type="EMBL" id="ACM07155.1"/>
    </source>
</evidence>
<feature type="active site" description="Acyl-ester intermediate" evidence="7">
    <location>
        <position position="96"/>
    </location>
</feature>
<geneLocation type="plasmid" evidence="13">
    <name>Tros</name>
</geneLocation>
<keyword evidence="5" id="KW-0573">Peptidoglycan synthesis</keyword>
<dbReference type="HOGENOM" id="CLU_027070_7_0_0"/>
<dbReference type="PANTHER" id="PTHR21581">
    <property type="entry name" value="D-ALANYL-D-ALANINE CARBOXYPEPTIDASE"/>
    <property type="match status" value="1"/>
</dbReference>
<dbReference type="EMBL" id="CP001276">
    <property type="protein sequence ID" value="ACM07155.1"/>
    <property type="molecule type" value="Genomic_DNA"/>
</dbReference>
<keyword evidence="12" id="KW-0645">Protease</keyword>
<protein>
    <submittedName>
        <fullName evidence="12">D,D carboxypeptidase</fullName>
    </submittedName>
</protein>
<evidence type="ECO:0000256" key="10">
    <source>
        <dbReference type="SAM" id="MobiDB-lite"/>
    </source>
</evidence>
<keyword evidence="2" id="KW-0732">Signal</keyword>
<keyword evidence="3" id="KW-0378">Hydrolase</keyword>
<dbReference type="InterPro" id="IPR012338">
    <property type="entry name" value="Beta-lactam/transpept-like"/>
</dbReference>
<evidence type="ECO:0000256" key="7">
    <source>
        <dbReference type="PIRSR" id="PIRSR618044-1"/>
    </source>
</evidence>
<gene>
    <name evidence="12" type="ordered locus">trd_A0317</name>
</gene>
<evidence type="ECO:0000256" key="9">
    <source>
        <dbReference type="RuleBase" id="RU004016"/>
    </source>
</evidence>
<evidence type="ECO:0000256" key="3">
    <source>
        <dbReference type="ARBA" id="ARBA00022801"/>
    </source>
</evidence>
<name>B9L3F3_THERP</name>
<dbReference type="GO" id="GO:0071555">
    <property type="term" value="P:cell wall organization"/>
    <property type="evidence" value="ECO:0007669"/>
    <property type="project" value="UniProtKB-KW"/>
</dbReference>
<evidence type="ECO:0000256" key="4">
    <source>
        <dbReference type="ARBA" id="ARBA00022960"/>
    </source>
</evidence>
<reference evidence="12 13" key="1">
    <citation type="journal article" date="2009" name="PLoS ONE">
        <title>Complete genome sequence of the aerobic CO-oxidizing thermophile Thermomicrobium roseum.</title>
        <authorList>
            <person name="Wu D."/>
            <person name="Raymond J."/>
            <person name="Wu M."/>
            <person name="Chatterji S."/>
            <person name="Ren Q."/>
            <person name="Graham J.E."/>
            <person name="Bryant D.A."/>
            <person name="Robb F."/>
            <person name="Colman A."/>
            <person name="Tallon L.J."/>
            <person name="Badger J.H."/>
            <person name="Madupu R."/>
            <person name="Ward N.L."/>
            <person name="Eisen J.A."/>
        </authorList>
    </citation>
    <scope>NUCLEOTIDE SEQUENCE [LARGE SCALE GENOMIC DNA]</scope>
    <source>
        <strain evidence="13">ATCC 27502 / DSM 5159 / P-2</strain>
        <plasmid evidence="12">unnamed</plasmid>
    </source>
</reference>
<dbReference type="MEROPS" id="S11.004"/>
<evidence type="ECO:0000313" key="13">
    <source>
        <dbReference type="Proteomes" id="UP000000447"/>
    </source>
</evidence>
<sequence length="323" mass="34100">MRGFFAFVRRFGVPFGLLALSVAIAGATLARYAAPVSLPSTTTVAPSPEPTPTPTPTPSPTPEPPSLSARSVLVVDLTTDRILLERASRTPLPPASTLKLLTALTAVEILSFEEIVTVQPEDTVDPARESAMGLDVGDTITVHDLLLGLLLPSGNDAARALARSAGERLAGPPDRPPRERFLVAMQEKARELGLSETVVLTPDGDDVPGQTTSARDLLQLARATLDHPELAALVALRTAQVRVGGPKARVLELRNTNELLGQHGVIGIKTGTTPEAGQCLVAAWRTSDGRTFVAIVLGSQDRYGDMRAIIDWVARTTGSAPVP</sequence>
<feature type="active site" description="Proton acceptor" evidence="7">
    <location>
        <position position="99"/>
    </location>
</feature>
<feature type="region of interest" description="Disordered" evidence="10">
    <location>
        <begin position="39"/>
        <end position="67"/>
    </location>
</feature>
<dbReference type="eggNOG" id="COG1686">
    <property type="taxonomic scope" value="Bacteria"/>
</dbReference>
<keyword evidence="12" id="KW-0614">Plasmid</keyword>
<evidence type="ECO:0000256" key="1">
    <source>
        <dbReference type="ARBA" id="ARBA00007164"/>
    </source>
</evidence>
<evidence type="ECO:0000259" key="11">
    <source>
        <dbReference type="Pfam" id="PF00768"/>
    </source>
</evidence>
<accession>B9L3F3</accession>
<evidence type="ECO:0000256" key="5">
    <source>
        <dbReference type="ARBA" id="ARBA00022984"/>
    </source>
</evidence>
<dbReference type="InterPro" id="IPR018044">
    <property type="entry name" value="Peptidase_S11"/>
</dbReference>
<evidence type="ECO:0000256" key="8">
    <source>
        <dbReference type="PIRSR" id="PIRSR618044-2"/>
    </source>
</evidence>
<dbReference type="InterPro" id="IPR001967">
    <property type="entry name" value="Peptidase_S11_N"/>
</dbReference>
<feature type="domain" description="Peptidase S11 D-alanyl-D-alanine carboxypeptidase A N-terminal" evidence="11">
    <location>
        <begin position="61"/>
        <end position="299"/>
    </location>
</feature>
<dbReference type="GO" id="GO:0009002">
    <property type="term" value="F:serine-type D-Ala-D-Ala carboxypeptidase activity"/>
    <property type="evidence" value="ECO:0007669"/>
    <property type="project" value="InterPro"/>
</dbReference>
<feature type="binding site" evidence="8">
    <location>
        <position position="269"/>
    </location>
    <ligand>
        <name>substrate</name>
    </ligand>
</feature>
<evidence type="ECO:0000256" key="2">
    <source>
        <dbReference type="ARBA" id="ARBA00022729"/>
    </source>
</evidence>
<keyword evidence="12" id="KW-0121">Carboxypeptidase</keyword>
<dbReference type="GO" id="GO:0006508">
    <property type="term" value="P:proteolysis"/>
    <property type="evidence" value="ECO:0007669"/>
    <property type="project" value="InterPro"/>
</dbReference>
<feature type="active site" evidence="7">
    <location>
        <position position="153"/>
    </location>
</feature>
<dbReference type="Pfam" id="PF00768">
    <property type="entry name" value="Peptidase_S11"/>
    <property type="match status" value="1"/>
</dbReference>
<dbReference type="KEGG" id="tro:trd_A0317"/>
<comment type="similarity">
    <text evidence="1 9">Belongs to the peptidase S11 family.</text>
</comment>
<dbReference type="PRINTS" id="PR00725">
    <property type="entry name" value="DADACBPTASE1"/>
</dbReference>
<dbReference type="GO" id="GO:0008360">
    <property type="term" value="P:regulation of cell shape"/>
    <property type="evidence" value="ECO:0007669"/>
    <property type="project" value="UniProtKB-KW"/>
</dbReference>
<dbReference type="GO" id="GO:0009252">
    <property type="term" value="P:peptidoglycan biosynthetic process"/>
    <property type="evidence" value="ECO:0007669"/>
    <property type="project" value="UniProtKB-KW"/>
</dbReference>
<dbReference type="RefSeq" id="WP_012643142.1">
    <property type="nucleotide sequence ID" value="NC_011961.1"/>
</dbReference>
<dbReference type="AlphaFoldDB" id="B9L3F3"/>
<dbReference type="Gene3D" id="3.40.710.10">
    <property type="entry name" value="DD-peptidase/beta-lactamase superfamily"/>
    <property type="match status" value="1"/>
</dbReference>
<keyword evidence="13" id="KW-1185">Reference proteome</keyword>